<dbReference type="Gene3D" id="3.40.50.720">
    <property type="entry name" value="NAD(P)-binding Rossmann-like Domain"/>
    <property type="match status" value="1"/>
</dbReference>
<comment type="caution">
    <text evidence="7">The sequence shown here is derived from an EMBL/GenBank/DDBJ whole genome shotgun (WGS) entry which is preliminary data.</text>
</comment>
<dbReference type="Gene3D" id="3.30.70.3290">
    <property type="match status" value="2"/>
</dbReference>
<dbReference type="SUPFAM" id="SSF47336">
    <property type="entry name" value="ACP-like"/>
    <property type="match status" value="2"/>
</dbReference>
<dbReference type="SMART" id="SM01294">
    <property type="entry name" value="PKS_PP_betabranch"/>
    <property type="match status" value="1"/>
</dbReference>
<dbReference type="InterPro" id="IPR050091">
    <property type="entry name" value="PKS_NRPS_Biosynth_Enz"/>
</dbReference>
<evidence type="ECO:0000256" key="1">
    <source>
        <dbReference type="ARBA" id="ARBA00022450"/>
    </source>
</evidence>
<gene>
    <name evidence="7" type="ORF">NIE79_006047</name>
</gene>
<evidence type="ECO:0000256" key="4">
    <source>
        <dbReference type="ARBA" id="ARBA00023315"/>
    </source>
</evidence>
<keyword evidence="2" id="KW-0597">Phosphoprotein</keyword>
<feature type="domain" description="Ketosynthase family 3 (KS3)" evidence="6">
    <location>
        <begin position="957"/>
        <end position="1381"/>
    </location>
</feature>
<accession>A0ABS9NBG2</accession>
<keyword evidence="4" id="KW-0012">Acyltransferase</keyword>
<dbReference type="InterPro" id="IPR013968">
    <property type="entry name" value="PKS_KR"/>
</dbReference>
<keyword evidence="8" id="KW-1185">Reference proteome</keyword>
<evidence type="ECO:0000256" key="2">
    <source>
        <dbReference type="ARBA" id="ARBA00022553"/>
    </source>
</evidence>
<dbReference type="SUPFAM" id="SSF51735">
    <property type="entry name" value="NAD(P)-binding Rossmann-fold domains"/>
    <property type="match status" value="2"/>
</dbReference>
<dbReference type="SMART" id="SM00823">
    <property type="entry name" value="PKS_PP"/>
    <property type="match status" value="2"/>
</dbReference>
<dbReference type="Pfam" id="PF08659">
    <property type="entry name" value="KR"/>
    <property type="match status" value="1"/>
</dbReference>
<dbReference type="InterPro" id="IPR032821">
    <property type="entry name" value="PKS_assoc"/>
</dbReference>
<dbReference type="Pfam" id="PF00550">
    <property type="entry name" value="PP-binding"/>
    <property type="match status" value="2"/>
</dbReference>
<reference evidence="7 8" key="1">
    <citation type="submission" date="2022-01" db="EMBL/GenBank/DDBJ databases">
        <authorList>
            <person name="Riesco R."/>
            <person name="Trujillo M.E."/>
        </authorList>
    </citation>
    <scope>NUCLEOTIDE SEQUENCE [LARGE SCALE GENOMIC DNA]</scope>
    <source>
        <strain evidence="7 8">NIE79</strain>
    </source>
</reference>
<dbReference type="Pfam" id="PF00109">
    <property type="entry name" value="ketoacyl-synt"/>
    <property type="match status" value="2"/>
</dbReference>
<dbReference type="PROSITE" id="PS00606">
    <property type="entry name" value="KS3_1"/>
    <property type="match status" value="1"/>
</dbReference>
<feature type="non-terminal residue" evidence="7">
    <location>
        <position position="2333"/>
    </location>
</feature>
<dbReference type="Proteomes" id="UP001201629">
    <property type="component" value="Unassembled WGS sequence"/>
</dbReference>
<dbReference type="CDD" id="cd00833">
    <property type="entry name" value="PKS"/>
    <property type="match status" value="2"/>
</dbReference>
<dbReference type="PANTHER" id="PTHR43775">
    <property type="entry name" value="FATTY ACID SYNTHASE"/>
    <property type="match status" value="1"/>
</dbReference>
<dbReference type="InterPro" id="IPR006162">
    <property type="entry name" value="Ppantetheine_attach_site"/>
</dbReference>
<keyword evidence="3" id="KW-0808">Transferase</keyword>
<dbReference type="InterPro" id="IPR016035">
    <property type="entry name" value="Acyl_Trfase/lysoPLipase"/>
</dbReference>
<dbReference type="Gene3D" id="1.10.1200.10">
    <property type="entry name" value="ACP-like"/>
    <property type="match status" value="2"/>
</dbReference>
<dbReference type="Pfam" id="PF00698">
    <property type="entry name" value="Acyl_transf_1"/>
    <property type="match status" value="2"/>
</dbReference>
<dbReference type="InterPro" id="IPR018201">
    <property type="entry name" value="Ketoacyl_synth_AS"/>
</dbReference>
<dbReference type="CDD" id="cd08956">
    <property type="entry name" value="KR_3_FAS_SDR_x"/>
    <property type="match status" value="1"/>
</dbReference>
<dbReference type="SUPFAM" id="SSF53901">
    <property type="entry name" value="Thiolase-like"/>
    <property type="match status" value="2"/>
</dbReference>
<evidence type="ECO:0000259" key="5">
    <source>
        <dbReference type="PROSITE" id="PS50075"/>
    </source>
</evidence>
<organism evidence="7 8">
    <name type="scientific">Micromonospora trifolii</name>
    <dbReference type="NCBI Taxonomy" id="2911208"/>
    <lineage>
        <taxon>Bacteria</taxon>
        <taxon>Bacillati</taxon>
        <taxon>Actinomycetota</taxon>
        <taxon>Actinomycetes</taxon>
        <taxon>Micromonosporales</taxon>
        <taxon>Micromonosporaceae</taxon>
        <taxon>Micromonospora</taxon>
    </lineage>
</organism>
<dbReference type="InterPro" id="IPR036291">
    <property type="entry name" value="NAD(P)-bd_dom_sf"/>
</dbReference>
<dbReference type="InterPro" id="IPR014031">
    <property type="entry name" value="Ketoacyl_synth_C"/>
</dbReference>
<dbReference type="InterPro" id="IPR014030">
    <property type="entry name" value="Ketoacyl_synth_N"/>
</dbReference>
<dbReference type="Gene3D" id="3.40.366.10">
    <property type="entry name" value="Malonyl-Coenzyme A Acyl Carrier Protein, domain 2"/>
    <property type="match status" value="2"/>
</dbReference>
<dbReference type="InterPro" id="IPR057326">
    <property type="entry name" value="KR_dom"/>
</dbReference>
<dbReference type="SMART" id="SM00827">
    <property type="entry name" value="PKS_AT"/>
    <property type="match status" value="2"/>
</dbReference>
<dbReference type="InterPro" id="IPR016036">
    <property type="entry name" value="Malonyl_transacylase_ACP-bd"/>
</dbReference>
<dbReference type="Pfam" id="PF02801">
    <property type="entry name" value="Ketoacyl-synt_C"/>
    <property type="match status" value="2"/>
</dbReference>
<dbReference type="Gene3D" id="3.40.47.10">
    <property type="match status" value="2"/>
</dbReference>
<name>A0ABS9NBG2_9ACTN</name>
<feature type="domain" description="Carrier" evidence="5">
    <location>
        <begin position="867"/>
        <end position="941"/>
    </location>
</feature>
<feature type="domain" description="Ketosynthase family 3 (KS3)" evidence="6">
    <location>
        <begin position="1"/>
        <end position="390"/>
    </location>
</feature>
<dbReference type="InterPro" id="IPR020806">
    <property type="entry name" value="PKS_PP-bd"/>
</dbReference>
<proteinExistence type="predicted"/>
<dbReference type="InterPro" id="IPR020841">
    <property type="entry name" value="PKS_Beta-ketoAc_synthase_dom"/>
</dbReference>
<dbReference type="InterPro" id="IPR036736">
    <property type="entry name" value="ACP-like_sf"/>
</dbReference>
<feature type="domain" description="Carrier" evidence="5">
    <location>
        <begin position="2251"/>
        <end position="2326"/>
    </location>
</feature>
<dbReference type="PROSITE" id="PS50075">
    <property type="entry name" value="CARRIER"/>
    <property type="match status" value="2"/>
</dbReference>
<dbReference type="SUPFAM" id="SSF55048">
    <property type="entry name" value="Probable ACP-binding domain of malonyl-CoA ACP transacylase"/>
    <property type="match status" value="2"/>
</dbReference>
<evidence type="ECO:0000313" key="8">
    <source>
        <dbReference type="Proteomes" id="UP001201629"/>
    </source>
</evidence>
<dbReference type="SMART" id="SM00825">
    <property type="entry name" value="PKS_KS"/>
    <property type="match status" value="2"/>
</dbReference>
<dbReference type="SMART" id="SM00822">
    <property type="entry name" value="PKS_KR"/>
    <property type="match status" value="1"/>
</dbReference>
<dbReference type="InterPro" id="IPR016039">
    <property type="entry name" value="Thiolase-like"/>
</dbReference>
<dbReference type="EMBL" id="JAKKFD010000066">
    <property type="protein sequence ID" value="MCG5447304.1"/>
    <property type="molecule type" value="Genomic_DNA"/>
</dbReference>
<dbReference type="InterPro" id="IPR001227">
    <property type="entry name" value="Ac_transferase_dom_sf"/>
</dbReference>
<dbReference type="InterPro" id="IPR014043">
    <property type="entry name" value="Acyl_transferase_dom"/>
</dbReference>
<dbReference type="SUPFAM" id="SSF52151">
    <property type="entry name" value="FabD/lysophospholipase-like"/>
    <property type="match status" value="2"/>
</dbReference>
<dbReference type="InterPro" id="IPR009081">
    <property type="entry name" value="PP-bd_ACP"/>
</dbReference>
<keyword evidence="1" id="KW-0596">Phosphopantetheine</keyword>
<dbReference type="PROSITE" id="PS00012">
    <property type="entry name" value="PHOSPHOPANTETHEINE"/>
    <property type="match status" value="2"/>
</dbReference>
<sequence length="2333" mass="243430">MPQAPDADAFWQLLREGRSAVTEVPAGRWAEGAQDTHGAFLDDVAGFDADFFDVSPREAAAMDPQQRLMLELCWTAIEDAGIVPATLAGTRTGVFAGAMWSDYDGLVAATDRHGLTGTQRSMIANRVSRFLDLRGPSMTVDSGQSASLVAIHLACESLRSGESTLAIAAGVNLNILAATTERTAAFGGLSPDGRCYTFDARANGYVRGEGGAVVVMKPLAEALADDDPVYGVIRGSAVNNDGTSTGLTVPSAAGQERVVRAAQVAAGITADQVGYVELHGTGTPVGDPIEAGALAAAFAGSGTEPLLVGSVKTNVGHLEGAAGIVGLLKVLLALRAGEVPASLNFETPHAEFPLGLAVNTGLRTWPADRPLAGVSSFGMGGTNCHVVLAPAPPRQARAGGTSAVVVWPLSGRTPGAVRDQAAALLRHLDVQPELDPYDIGHVLATARTHHEHRAVVVAADPADVRGALAAIAEDRPHPAVVRGVAGESSLVFAYGGQSAQSPGMGGSLYATHPVYRAALDAVAAAFDGLLPRPLLEVVLAEPGTAAAELLDDTTYTQPALFAVQTALHQTLAYHNIEPHHLVGHSIGELTAAHAAGILSLSDAAGLVATRARLMGAGPSGAGTMATVGLSTAEVEPRLARFGGRVVVAAVNAPTATVISGDAAAVSEVSAELTTEGVRVRELRVSHAFHSPRLDSIIDEFRAAAATLAYRAPAVPITPTCEYEGVPHVSADYWAYQMRHAVTFADAVAELGSAHTYVEISPHPALTPAISETLAGRAAVVPTLRRDREQFFHALAQLHVQGHPVDFRTSGERVRLPGYAFQHRPYWITDEPAKTDKLGGDRHRPYPVMDEPVMAEKSAGEPWQRSPALAAALVRRCVAVVLGHEEQDVDTTRSFHRLGLDSLGIVELRDRLGQASGLDFPSTLAFDHPTPDAVAAYLWQRVAPSAAREADRPARDPDEPIAIVGMGCRYPGDVTSPDLLWRLVLENRDAITGFPTHRGWDLDALHDADGARAGSTYTRHGGFLHDVDRFDPAFFGISPREATAMDPQQRLLLEIAWEALENAGIDPTSLHGSPTGVYAGVTHDYYGTGLTPDPGGHDGFLLTGGTTSVASGRIAYTLGLQGPALTIDTACSSSLTALHVAAQALREGECDLALAGGAAVMPTPGMFQEFSRQRGLAPDGRCKAFAAAADGTGWSEGAGLVVLQRLSDARAAGRSVLAVIRGSAVNSDGASNGLAAPNGLAQQRVIERALSRAGLTAADVDVVEAHGTGTTLGDPIEAQALLATYGRNRSIPLLLGSLKSNIGHAQAAAGVGGVIKMVQALSAGVVPATLHVDAPSPHVDWESGKVELTTENTPWPETGRARRAAVSSFGISGTNVHMIIEQAAPAADQPAGERPAGPVAWPLSARTPGALRDQARALIERLTDDPALDVHDVAHSLATTRAHHPHRAVVLVEDRERALLALRALADDLPHPDSVLGPADGAPAHPRLVFVFPGQGRQYPAMARRLYETEPVFAAHIDATAEALAPHTDWSLRDLVLDTGDAPTMDRVEVTQPALLAVMAGLARVLAHHGITPDAVVGHSQGELAAAHIAGALTVTNAAALSAGRGNAIATLQGSGLMATIGLSAEDLSAHLGPVAIAAVNDPGTTVVSGEVDAVRELVARLKDQGVRTRILPVNYASHSAAMEPLRAALIALAVEPSDPHTPMYSTVTAEPVTEPLTADYWWRNLRHTVRFDPAVRALRRDGYDTYLELSPHPTLTPSLRDILPPGAAVISTLHRDHDDRLAMLRALAHLYVNGHQLNWRTSGRVVALPTYPFQRSRYWLSAAAPVAATPLYHVAWNPVSAPELRTVTHADTDIDALLAGVAPGAHAVWTVTGDDPQSVHDLAERALTGLRTWLADPRTADAHLTVHTTGAHGSNPAHAAVWGLAASAQSEHPGRLSLLDAEVVPEAVPALPRVLLRGGAFHVARLTVTPPGQGSAPVLDPAGTVLVTGGTGSLGALVARHLVTRHGVSRLVLASRRGLDAPGAAALRDELVGLGATVEIAACDIGDRSAVRALLDALPAPLTAVIHAAGVMQPAPLQAMTSERLHAVLAAKVDAAWHLHEACRDVPLVLFSSIAASLGSPGQANYAAANSALEALARLRHDRGQPATAIAWGAWDGGMAGSLSARAIARTGFAVLPTPVGLDLLDRAMTSGQACVVAGRTDTAELARQAGNGTLPDILRGLVESPTPSPTPGRASLADQLAVLPDGEHYDAVLRVVRSTAAAVLALPSADALGPRQTFKAAGFDSLTVVELRHHLHRVTGLSLPTTLAFDYPTPGELAEYILQVIAPESAAF</sequence>
<evidence type="ECO:0000256" key="3">
    <source>
        <dbReference type="ARBA" id="ARBA00022679"/>
    </source>
</evidence>
<protein>
    <submittedName>
        <fullName evidence="7">Type I polyketide synthase</fullName>
    </submittedName>
</protein>
<dbReference type="Pfam" id="PF16197">
    <property type="entry name" value="KAsynt_C_assoc"/>
    <property type="match status" value="2"/>
</dbReference>
<evidence type="ECO:0000313" key="7">
    <source>
        <dbReference type="EMBL" id="MCG5447304.1"/>
    </source>
</evidence>
<dbReference type="PROSITE" id="PS52004">
    <property type="entry name" value="KS3_2"/>
    <property type="match status" value="2"/>
</dbReference>
<dbReference type="PANTHER" id="PTHR43775:SF51">
    <property type="entry name" value="INACTIVE PHENOLPHTHIOCEROL SYNTHESIS POLYKETIDE SYNTHASE TYPE I PKS1-RELATED"/>
    <property type="match status" value="1"/>
</dbReference>
<evidence type="ECO:0000259" key="6">
    <source>
        <dbReference type="PROSITE" id="PS52004"/>
    </source>
</evidence>